<gene>
    <name evidence="1" type="ORF">QTN89_14090</name>
</gene>
<sequence>MLFGSANSTHLAATSSRFAGLSLGRTRRSVAYVGVDLSETYAKIACLRENRNGGFDWTQQYRWKLPAMASNEPSTTWLDDVLKSLADRLPRPIDGDVNLATVALPMSWTQYQTALGHELDQVHRRSDAIFRHSVFASDSAVCHWPVTGAHLRLPDANSQYVTAATAQRASCQIAAVITSLGYQVRSVLPHAVALTHASFQLTGIDAQCVLWLDRSSALIAVRHRSGVGLARSLPSLPTHLDTPDVAVRLDAYALRPYLSDIAGEYHRTADYVARSENASRSQKPILIAGSLAGIDGVDEVLATLCNVPIATWTFRSGSRPTPPSNSACVQDLQLDSDFASALSLAYATTRTSKRGYGK</sequence>
<accession>A0ABT7PJW5</accession>
<dbReference type="Proteomes" id="UP001239462">
    <property type="component" value="Unassembled WGS sequence"/>
</dbReference>
<name>A0ABT7PJW5_9BACT</name>
<organism evidence="1 2">
    <name type="scientific">Roseiconus lacunae</name>
    <dbReference type="NCBI Taxonomy" id="2605694"/>
    <lineage>
        <taxon>Bacteria</taxon>
        <taxon>Pseudomonadati</taxon>
        <taxon>Planctomycetota</taxon>
        <taxon>Planctomycetia</taxon>
        <taxon>Pirellulales</taxon>
        <taxon>Pirellulaceae</taxon>
        <taxon>Roseiconus</taxon>
    </lineage>
</organism>
<reference evidence="1 2" key="1">
    <citation type="submission" date="2023-06" db="EMBL/GenBank/DDBJ databases">
        <title>Roseiconus lacunae JC819 isolated from Gulf of Mannar region, Tamil Nadu.</title>
        <authorList>
            <person name="Pk S."/>
            <person name="Ch S."/>
            <person name="Ch V.R."/>
        </authorList>
    </citation>
    <scope>NUCLEOTIDE SEQUENCE [LARGE SCALE GENOMIC DNA]</scope>
    <source>
        <strain evidence="1 2">JC819</strain>
    </source>
</reference>
<dbReference type="EMBL" id="JASZZN010000009">
    <property type="protein sequence ID" value="MDM4016571.1"/>
    <property type="molecule type" value="Genomic_DNA"/>
</dbReference>
<evidence type="ECO:0008006" key="3">
    <source>
        <dbReference type="Google" id="ProtNLM"/>
    </source>
</evidence>
<protein>
    <recommendedName>
        <fullName evidence="3">Pilus assembly protein PilM</fullName>
    </recommendedName>
</protein>
<comment type="caution">
    <text evidence="1">The sequence shown here is derived from an EMBL/GenBank/DDBJ whole genome shotgun (WGS) entry which is preliminary data.</text>
</comment>
<evidence type="ECO:0000313" key="1">
    <source>
        <dbReference type="EMBL" id="MDM4016571.1"/>
    </source>
</evidence>
<proteinExistence type="predicted"/>
<dbReference type="RefSeq" id="WP_289164220.1">
    <property type="nucleotide sequence ID" value="NZ_JASZZN010000009.1"/>
</dbReference>
<evidence type="ECO:0000313" key="2">
    <source>
        <dbReference type="Proteomes" id="UP001239462"/>
    </source>
</evidence>
<keyword evidence="2" id="KW-1185">Reference proteome</keyword>